<feature type="transmembrane region" description="Helical" evidence="6">
    <location>
        <begin position="268"/>
        <end position="286"/>
    </location>
</feature>
<dbReference type="PANTHER" id="PTHR43124:SF3">
    <property type="entry name" value="CHLORAMPHENICOL EFFLUX PUMP RV0191"/>
    <property type="match status" value="1"/>
</dbReference>
<feature type="transmembrane region" description="Helical" evidence="6">
    <location>
        <begin position="42"/>
        <end position="62"/>
    </location>
</feature>
<dbReference type="SUPFAM" id="SSF103473">
    <property type="entry name" value="MFS general substrate transporter"/>
    <property type="match status" value="1"/>
</dbReference>
<feature type="transmembrane region" description="Helical" evidence="6">
    <location>
        <begin position="127"/>
        <end position="147"/>
    </location>
</feature>
<feature type="transmembrane region" description="Helical" evidence="6">
    <location>
        <begin position="331"/>
        <end position="352"/>
    </location>
</feature>
<dbReference type="Gene3D" id="1.20.1250.20">
    <property type="entry name" value="MFS general substrate transporter like domains"/>
    <property type="match status" value="2"/>
</dbReference>
<dbReference type="EMBL" id="BAAABM010000073">
    <property type="protein sequence ID" value="GAA0372359.1"/>
    <property type="molecule type" value="Genomic_DNA"/>
</dbReference>
<evidence type="ECO:0000256" key="1">
    <source>
        <dbReference type="ARBA" id="ARBA00004651"/>
    </source>
</evidence>
<dbReference type="InterPro" id="IPR036259">
    <property type="entry name" value="MFS_trans_sf"/>
</dbReference>
<keyword evidence="9" id="KW-1185">Reference proteome</keyword>
<protein>
    <submittedName>
        <fullName evidence="8">MFS transporter</fullName>
    </submittedName>
</protein>
<dbReference type="InterPro" id="IPR011701">
    <property type="entry name" value="MFS"/>
</dbReference>
<evidence type="ECO:0000313" key="8">
    <source>
        <dbReference type="EMBL" id="GAA0372359.1"/>
    </source>
</evidence>
<evidence type="ECO:0000256" key="2">
    <source>
        <dbReference type="ARBA" id="ARBA00022475"/>
    </source>
</evidence>
<evidence type="ECO:0000256" key="3">
    <source>
        <dbReference type="ARBA" id="ARBA00022692"/>
    </source>
</evidence>
<dbReference type="RefSeq" id="WP_252810451.1">
    <property type="nucleotide sequence ID" value="NZ_BAAABM010000073.1"/>
</dbReference>
<feature type="transmembrane region" description="Helical" evidence="6">
    <location>
        <begin position="74"/>
        <end position="94"/>
    </location>
</feature>
<evidence type="ECO:0000256" key="5">
    <source>
        <dbReference type="ARBA" id="ARBA00023136"/>
    </source>
</evidence>
<sequence>MPIALLALAIGGFGIGTTEFVISGLLPDLSSDLHVSIPTAGLLVSGYAFGVVVGAPLLTALGSRMSRKTMLVSLMALFTVGNLLCALAPAYGVLMVARLVTAFAHGAYFGIGSVVAADLVRPEKRAGAIAMMFTGLTVANVLGVPGGTALGQALGWRSTFWVVAAIGLVALAGIATLVPAQPRPSTGTGLRGELSVFRHGQVWLALAMTALGWAPVFTVITYVAPIATRVTGFSSGAVPILMVLFGVGMVAGNAVGGRLADRALMPSLYAILAAVIAVSALFFFVVHGKVAVVVVMLLLGVAGSATIAPLQTRVLDKAAGAPTMASAANIAAFNLGNTVGPFLGGLAIDAGLGYASTTWIAALIGAAGLAVALVSGALDRRAPERVSGPYVPAGVQHDGAPAGSRS</sequence>
<dbReference type="PANTHER" id="PTHR43124">
    <property type="entry name" value="PURINE EFFLUX PUMP PBUE"/>
    <property type="match status" value="1"/>
</dbReference>
<dbReference type="InterPro" id="IPR020846">
    <property type="entry name" value="MFS_dom"/>
</dbReference>
<comment type="subcellular location">
    <subcellularLocation>
        <location evidence="1">Cell membrane</location>
        <topology evidence="1">Multi-pass membrane protein</topology>
    </subcellularLocation>
</comment>
<evidence type="ECO:0000259" key="7">
    <source>
        <dbReference type="PROSITE" id="PS50850"/>
    </source>
</evidence>
<dbReference type="CDD" id="cd17324">
    <property type="entry name" value="MFS_NepI_like"/>
    <property type="match status" value="1"/>
</dbReference>
<feature type="transmembrane region" description="Helical" evidence="6">
    <location>
        <begin position="292"/>
        <end position="310"/>
    </location>
</feature>
<feature type="transmembrane region" description="Helical" evidence="6">
    <location>
        <begin position="201"/>
        <end position="224"/>
    </location>
</feature>
<evidence type="ECO:0000256" key="6">
    <source>
        <dbReference type="SAM" id="Phobius"/>
    </source>
</evidence>
<gene>
    <name evidence="8" type="ORF">GCM10010151_72900</name>
</gene>
<evidence type="ECO:0000313" key="9">
    <source>
        <dbReference type="Proteomes" id="UP001501822"/>
    </source>
</evidence>
<dbReference type="PROSITE" id="PS50850">
    <property type="entry name" value="MFS"/>
    <property type="match status" value="1"/>
</dbReference>
<dbReference type="InterPro" id="IPR050189">
    <property type="entry name" value="MFS_Efflux_Transporters"/>
</dbReference>
<dbReference type="Pfam" id="PF07690">
    <property type="entry name" value="MFS_1"/>
    <property type="match status" value="1"/>
</dbReference>
<proteinExistence type="predicted"/>
<reference evidence="9" key="1">
    <citation type="journal article" date="2019" name="Int. J. Syst. Evol. Microbiol.">
        <title>The Global Catalogue of Microorganisms (GCM) 10K type strain sequencing project: providing services to taxonomists for standard genome sequencing and annotation.</title>
        <authorList>
            <consortium name="The Broad Institute Genomics Platform"/>
            <consortium name="The Broad Institute Genome Sequencing Center for Infectious Disease"/>
            <person name="Wu L."/>
            <person name="Ma J."/>
        </authorList>
    </citation>
    <scope>NUCLEOTIDE SEQUENCE [LARGE SCALE GENOMIC DNA]</scope>
    <source>
        <strain evidence="9">JCM 3146</strain>
    </source>
</reference>
<comment type="caution">
    <text evidence="8">The sequence shown here is derived from an EMBL/GenBank/DDBJ whole genome shotgun (WGS) entry which is preliminary data.</text>
</comment>
<keyword evidence="3 6" id="KW-0812">Transmembrane</keyword>
<feature type="transmembrane region" description="Helical" evidence="6">
    <location>
        <begin position="236"/>
        <end position="256"/>
    </location>
</feature>
<keyword evidence="5 6" id="KW-0472">Membrane</keyword>
<evidence type="ECO:0000256" key="4">
    <source>
        <dbReference type="ARBA" id="ARBA00022989"/>
    </source>
</evidence>
<name>A0ABP3HNG4_9ACTN</name>
<feature type="transmembrane region" description="Helical" evidence="6">
    <location>
        <begin position="159"/>
        <end position="180"/>
    </location>
</feature>
<organism evidence="8 9">
    <name type="scientific">Actinoallomurus spadix</name>
    <dbReference type="NCBI Taxonomy" id="79912"/>
    <lineage>
        <taxon>Bacteria</taxon>
        <taxon>Bacillati</taxon>
        <taxon>Actinomycetota</taxon>
        <taxon>Actinomycetes</taxon>
        <taxon>Streptosporangiales</taxon>
        <taxon>Thermomonosporaceae</taxon>
        <taxon>Actinoallomurus</taxon>
    </lineage>
</organism>
<feature type="transmembrane region" description="Helical" evidence="6">
    <location>
        <begin position="358"/>
        <end position="378"/>
    </location>
</feature>
<keyword evidence="4 6" id="KW-1133">Transmembrane helix</keyword>
<feature type="domain" description="Major facilitator superfamily (MFS) profile" evidence="7">
    <location>
        <begin position="4"/>
        <end position="380"/>
    </location>
</feature>
<dbReference type="Proteomes" id="UP001501822">
    <property type="component" value="Unassembled WGS sequence"/>
</dbReference>
<accession>A0ABP3HNG4</accession>
<keyword evidence="2" id="KW-1003">Cell membrane</keyword>
<feature type="transmembrane region" description="Helical" evidence="6">
    <location>
        <begin position="100"/>
        <end position="120"/>
    </location>
</feature>